<evidence type="ECO:0000256" key="1">
    <source>
        <dbReference type="ARBA" id="ARBA00022468"/>
    </source>
</evidence>
<feature type="compositionally biased region" description="Low complexity" evidence="2">
    <location>
        <begin position="775"/>
        <end position="798"/>
    </location>
</feature>
<gene>
    <name evidence="4" type="primary">BUD2</name>
    <name evidence="4" type="ORF">H4R18_002416</name>
</gene>
<proteinExistence type="predicted"/>
<dbReference type="Proteomes" id="UP001140217">
    <property type="component" value="Unassembled WGS sequence"/>
</dbReference>
<dbReference type="Gene3D" id="1.10.506.10">
    <property type="entry name" value="GTPase Activation - p120gap, domain 1"/>
    <property type="match status" value="2"/>
</dbReference>
<dbReference type="PANTHER" id="PTHR10194:SF60">
    <property type="entry name" value="RAS GTPASE-ACTIVATING PROTEIN RASKOL"/>
    <property type="match status" value="1"/>
</dbReference>
<dbReference type="SMART" id="SM00323">
    <property type="entry name" value="RasGAP"/>
    <property type="match status" value="1"/>
</dbReference>
<dbReference type="SUPFAM" id="SSF49562">
    <property type="entry name" value="C2 domain (Calcium/lipid-binding domain, CaLB)"/>
    <property type="match status" value="1"/>
</dbReference>
<feature type="compositionally biased region" description="Gly residues" evidence="2">
    <location>
        <begin position="143"/>
        <end position="157"/>
    </location>
</feature>
<feature type="region of interest" description="Disordered" evidence="2">
    <location>
        <begin position="719"/>
        <end position="808"/>
    </location>
</feature>
<name>A0A9W8HEP0_9FUNG</name>
<keyword evidence="5" id="KW-1185">Reference proteome</keyword>
<dbReference type="AlphaFoldDB" id="A0A9W8HEP0"/>
<organism evidence="4 5">
    <name type="scientific">Coemansia javaensis</name>
    <dbReference type="NCBI Taxonomy" id="2761396"/>
    <lineage>
        <taxon>Eukaryota</taxon>
        <taxon>Fungi</taxon>
        <taxon>Fungi incertae sedis</taxon>
        <taxon>Zoopagomycota</taxon>
        <taxon>Kickxellomycotina</taxon>
        <taxon>Kickxellomycetes</taxon>
        <taxon>Kickxellales</taxon>
        <taxon>Kickxellaceae</taxon>
        <taxon>Coemansia</taxon>
    </lineage>
</organism>
<dbReference type="PROSITE" id="PS50018">
    <property type="entry name" value="RAS_GTPASE_ACTIV_2"/>
    <property type="match status" value="1"/>
</dbReference>
<feature type="domain" description="Ras-GAP" evidence="3">
    <location>
        <begin position="436"/>
        <end position="634"/>
    </location>
</feature>
<dbReference type="InterPro" id="IPR035892">
    <property type="entry name" value="C2_domain_sf"/>
</dbReference>
<reference evidence="4" key="1">
    <citation type="submission" date="2022-07" db="EMBL/GenBank/DDBJ databases">
        <title>Phylogenomic reconstructions and comparative analyses of Kickxellomycotina fungi.</title>
        <authorList>
            <person name="Reynolds N.K."/>
            <person name="Stajich J.E."/>
            <person name="Barry K."/>
            <person name="Grigoriev I.V."/>
            <person name="Crous P."/>
            <person name="Smith M.E."/>
        </authorList>
    </citation>
    <scope>NUCLEOTIDE SEQUENCE</scope>
    <source>
        <strain evidence="4">NBRC 105414</strain>
    </source>
</reference>
<evidence type="ECO:0000256" key="2">
    <source>
        <dbReference type="SAM" id="MobiDB-lite"/>
    </source>
</evidence>
<dbReference type="EMBL" id="JANBUL010000079">
    <property type="protein sequence ID" value="KAJ2782207.1"/>
    <property type="molecule type" value="Genomic_DNA"/>
</dbReference>
<comment type="caution">
    <text evidence="4">The sequence shown here is derived from an EMBL/GenBank/DDBJ whole genome shotgun (WGS) entry which is preliminary data.</text>
</comment>
<dbReference type="PANTHER" id="PTHR10194">
    <property type="entry name" value="RAS GTPASE-ACTIVATING PROTEINS"/>
    <property type="match status" value="1"/>
</dbReference>
<feature type="region of interest" description="Disordered" evidence="2">
    <location>
        <begin position="139"/>
        <end position="179"/>
    </location>
</feature>
<feature type="compositionally biased region" description="Low complexity" evidence="2">
    <location>
        <begin position="736"/>
        <end position="746"/>
    </location>
</feature>
<protein>
    <submittedName>
        <fullName evidence="4">GTPase activating factor</fullName>
    </submittedName>
</protein>
<evidence type="ECO:0000259" key="3">
    <source>
        <dbReference type="PROSITE" id="PS50018"/>
    </source>
</evidence>
<evidence type="ECO:0000313" key="5">
    <source>
        <dbReference type="Proteomes" id="UP001140217"/>
    </source>
</evidence>
<feature type="region of interest" description="Disordered" evidence="2">
    <location>
        <begin position="364"/>
        <end position="389"/>
    </location>
</feature>
<sequence>MACRANGDAGVPAAGDADAPVAGDTPVEVLGTGVLHLRVLGSGDLLAPAPHALVLDGEWQPYVGVLARCAGHVSLFLLDSDGQAASEVAEVDVGALLAQDVRIVDNSLFGGCFGFSIDLRAAAAPERCGAPFRGRTTTFASLPGGGGGSGGGGGGDDGSVPDMDARRRSRSASHTCGLGAGGGSLAPGLEGAAGRTPPVLYLATALAGERNHWVGLLRRHARAFHHTAAAAPRGIAGPLEFRIERCLWVRVLAAQGLAQPCSATVMVVADGNLLAQTDAAPSAPALRWENASFCFGGLGPIRHGLFLLVRQADAHGGLLGYSQIPLATLRRGRPYVGWYPISYGDPSAVAAGLGVHLPLAPGIRPARKRSPSAAAGDATPPPERPSMPFRSGDVHVQVRYDETVVLCRAAYRDVATLLLDKDPTLVFRLAELMPASADWLIDTVTKIAIAYDCADSWLGALVAHELGSRKERDPALLFRGTSVATRAMDTLMKVFGLSFVDRLVGDVVRYVVANDCACEVDPTRIRDGSSIEVHWHALLQLLDALWRGIETGAANCPPMMRRVFYGIRSVTSVAFGQAALQRTRYLCVSGFVFLRLLCPAMLSPKAFGLVNTTPSPQALRTLTLLAKGIQCVANLTGSAGKEPHMKPMDAFVQPCIPKLKVLIDAVAKPPEVAEDPEECVLVDGNHELAVLCAFVHTSRDQIRDALVAKCCAQTPVFSLPSSPTDSLPPPPPPLPSSSSSSSSSSSHAHSLLQGIGIALPGSQTPRHMSETHAGARIPATRARADARTAPSSPSGPAAVPKQPSSSDALRAHHAVAPLEHLAYSTVELLIHECACIRACVHACLQSLPPQDPEMPPCPHDLS</sequence>
<dbReference type="InterPro" id="IPR001936">
    <property type="entry name" value="RasGAP_dom"/>
</dbReference>
<keyword evidence="1" id="KW-0343">GTPase activation</keyword>
<feature type="compositionally biased region" description="Pro residues" evidence="2">
    <location>
        <begin position="726"/>
        <end position="735"/>
    </location>
</feature>
<accession>A0A9W8HEP0</accession>
<dbReference type="SUPFAM" id="SSF48350">
    <property type="entry name" value="GTPase activation domain, GAP"/>
    <property type="match status" value="1"/>
</dbReference>
<dbReference type="OrthoDB" id="775356at2759"/>
<dbReference type="InterPro" id="IPR039360">
    <property type="entry name" value="Ras_GTPase"/>
</dbReference>
<dbReference type="GO" id="GO:0005096">
    <property type="term" value="F:GTPase activator activity"/>
    <property type="evidence" value="ECO:0007669"/>
    <property type="project" value="UniProtKB-KW"/>
</dbReference>
<evidence type="ECO:0000313" key="4">
    <source>
        <dbReference type="EMBL" id="KAJ2782207.1"/>
    </source>
</evidence>
<dbReference type="InterPro" id="IPR008936">
    <property type="entry name" value="Rho_GTPase_activation_prot"/>
</dbReference>
<dbReference type="Pfam" id="PF00616">
    <property type="entry name" value="RasGAP"/>
    <property type="match status" value="1"/>
</dbReference>